<dbReference type="Gene3D" id="3.30.420.10">
    <property type="entry name" value="Ribonuclease H-like superfamily/Ribonuclease H"/>
    <property type="match status" value="1"/>
</dbReference>
<dbReference type="GO" id="GO:0008270">
    <property type="term" value="F:zinc ion binding"/>
    <property type="evidence" value="ECO:0007669"/>
    <property type="project" value="UniProtKB-KW"/>
</dbReference>
<feature type="region of interest" description="Disordered" evidence="3">
    <location>
        <begin position="725"/>
        <end position="810"/>
    </location>
</feature>
<dbReference type="Pfam" id="PF13976">
    <property type="entry name" value="gag_pre-integrs"/>
    <property type="match status" value="1"/>
</dbReference>
<feature type="compositionally biased region" description="Basic and acidic residues" evidence="3">
    <location>
        <begin position="235"/>
        <end position="244"/>
    </location>
</feature>
<dbReference type="PROSITE" id="PS50994">
    <property type="entry name" value="INTEGRASE"/>
    <property type="match status" value="1"/>
</dbReference>
<keyword evidence="2" id="KW-0863">Zinc-finger</keyword>
<keyword evidence="2" id="KW-0479">Metal-binding</keyword>
<dbReference type="SUPFAM" id="SSF53098">
    <property type="entry name" value="Ribonuclease H-like"/>
    <property type="match status" value="1"/>
</dbReference>
<dbReference type="InterPro" id="IPR036875">
    <property type="entry name" value="Znf_CCHC_sf"/>
</dbReference>
<gene>
    <name evidence="6" type="ORF">KFL_005700080</name>
</gene>
<dbReference type="GO" id="GO:0008233">
    <property type="term" value="F:peptidase activity"/>
    <property type="evidence" value="ECO:0007669"/>
    <property type="project" value="UniProtKB-KW"/>
</dbReference>
<evidence type="ECO:0000313" key="6">
    <source>
        <dbReference type="EMBL" id="GAQ89866.1"/>
    </source>
</evidence>
<feature type="domain" description="CCHC-type" evidence="4">
    <location>
        <begin position="229"/>
        <end position="245"/>
    </location>
</feature>
<dbReference type="InterPro" id="IPR057670">
    <property type="entry name" value="SH3_retrovirus"/>
</dbReference>
<dbReference type="InterPro" id="IPR036397">
    <property type="entry name" value="RNaseH_sf"/>
</dbReference>
<proteinExistence type="predicted"/>
<dbReference type="InterPro" id="IPR054722">
    <property type="entry name" value="PolX-like_BBD"/>
</dbReference>
<dbReference type="Proteomes" id="UP000054558">
    <property type="component" value="Unassembled WGS sequence"/>
</dbReference>
<evidence type="ECO:0000259" key="5">
    <source>
        <dbReference type="PROSITE" id="PS50994"/>
    </source>
</evidence>
<dbReference type="SUPFAM" id="SSF57756">
    <property type="entry name" value="Retrovirus zinc finger-like domains"/>
    <property type="match status" value="1"/>
</dbReference>
<dbReference type="SMART" id="SM00343">
    <property type="entry name" value="ZnF_C2HC"/>
    <property type="match status" value="2"/>
</dbReference>
<dbReference type="InterPro" id="IPR025724">
    <property type="entry name" value="GAG-pre-integrase_dom"/>
</dbReference>
<dbReference type="PANTHER" id="PTHR42648:SF28">
    <property type="entry name" value="TRANSPOSON-ENCODED PROTEIN WITH RIBONUCLEASE H-LIKE AND RETROVIRUS ZINC FINGER-LIKE DOMAINS"/>
    <property type="match status" value="1"/>
</dbReference>
<dbReference type="Pfam" id="PF00098">
    <property type="entry name" value="zf-CCHC"/>
    <property type="match status" value="2"/>
</dbReference>
<dbReference type="Pfam" id="PF00665">
    <property type="entry name" value="rve"/>
    <property type="match status" value="1"/>
</dbReference>
<dbReference type="InterPro" id="IPR012337">
    <property type="entry name" value="RNaseH-like_sf"/>
</dbReference>
<dbReference type="Gene3D" id="4.10.60.10">
    <property type="entry name" value="Zinc finger, CCHC-type"/>
    <property type="match status" value="1"/>
</dbReference>
<keyword evidence="1" id="KW-0645">Protease</keyword>
<evidence type="ECO:0000256" key="1">
    <source>
        <dbReference type="ARBA" id="ARBA00022670"/>
    </source>
</evidence>
<feature type="domain" description="CCHC-type" evidence="4">
    <location>
        <begin position="253"/>
        <end position="268"/>
    </location>
</feature>
<dbReference type="PROSITE" id="PS50158">
    <property type="entry name" value="ZF_CCHC"/>
    <property type="match status" value="2"/>
</dbReference>
<dbReference type="InterPro" id="IPR001878">
    <property type="entry name" value="Znf_CCHC"/>
</dbReference>
<dbReference type="OrthoDB" id="2014938at2759"/>
<dbReference type="AlphaFoldDB" id="A0A1Y1IM51"/>
<dbReference type="EMBL" id="DF237519">
    <property type="protein sequence ID" value="GAQ89866.1"/>
    <property type="molecule type" value="Genomic_DNA"/>
</dbReference>
<evidence type="ECO:0000256" key="2">
    <source>
        <dbReference type="PROSITE-ProRule" id="PRU00047"/>
    </source>
</evidence>
<dbReference type="PANTHER" id="PTHR42648">
    <property type="entry name" value="TRANSPOSASE, PUTATIVE-RELATED"/>
    <property type="match status" value="1"/>
</dbReference>
<dbReference type="Pfam" id="PF22936">
    <property type="entry name" value="Pol_BBD"/>
    <property type="match status" value="1"/>
</dbReference>
<keyword evidence="2" id="KW-0862">Zinc</keyword>
<dbReference type="GO" id="GO:0006508">
    <property type="term" value="P:proteolysis"/>
    <property type="evidence" value="ECO:0007669"/>
    <property type="project" value="UniProtKB-KW"/>
</dbReference>
<dbReference type="GO" id="GO:0015074">
    <property type="term" value="P:DNA integration"/>
    <property type="evidence" value="ECO:0007669"/>
    <property type="project" value="InterPro"/>
</dbReference>
<name>A0A1Y1IM51_KLENI</name>
<dbReference type="Pfam" id="PF25597">
    <property type="entry name" value="SH3_retrovirus"/>
    <property type="match status" value="1"/>
</dbReference>
<dbReference type="InterPro" id="IPR039537">
    <property type="entry name" value="Retrotran_Ty1/copia-like"/>
</dbReference>
<dbReference type="Pfam" id="PF14223">
    <property type="entry name" value="Retrotran_gag_2"/>
    <property type="match status" value="1"/>
</dbReference>
<keyword evidence="7" id="KW-1185">Reference proteome</keyword>
<protein>
    <submittedName>
        <fullName evidence="6">Transposon-encoded protein with ribonuclease H-like and retrovirus zinc finger-like domains</fullName>
    </submittedName>
</protein>
<reference evidence="6 7" key="1">
    <citation type="journal article" date="2014" name="Nat. Commun.">
        <title>Klebsormidium flaccidum genome reveals primary factors for plant terrestrial adaptation.</title>
        <authorList>
            <person name="Hori K."/>
            <person name="Maruyama F."/>
            <person name="Fujisawa T."/>
            <person name="Togashi T."/>
            <person name="Yamamoto N."/>
            <person name="Seo M."/>
            <person name="Sato S."/>
            <person name="Yamada T."/>
            <person name="Mori H."/>
            <person name="Tajima N."/>
            <person name="Moriyama T."/>
            <person name="Ikeuchi M."/>
            <person name="Watanabe M."/>
            <person name="Wada H."/>
            <person name="Kobayashi K."/>
            <person name="Saito M."/>
            <person name="Masuda T."/>
            <person name="Sasaki-Sekimoto Y."/>
            <person name="Mashiguchi K."/>
            <person name="Awai K."/>
            <person name="Shimojima M."/>
            <person name="Masuda S."/>
            <person name="Iwai M."/>
            <person name="Nobusawa T."/>
            <person name="Narise T."/>
            <person name="Kondo S."/>
            <person name="Saito H."/>
            <person name="Sato R."/>
            <person name="Murakawa M."/>
            <person name="Ihara Y."/>
            <person name="Oshima-Yamada Y."/>
            <person name="Ohtaka K."/>
            <person name="Satoh M."/>
            <person name="Sonobe K."/>
            <person name="Ishii M."/>
            <person name="Ohtani R."/>
            <person name="Kanamori-Sato M."/>
            <person name="Honoki R."/>
            <person name="Miyazaki D."/>
            <person name="Mochizuki H."/>
            <person name="Umetsu J."/>
            <person name="Higashi K."/>
            <person name="Shibata D."/>
            <person name="Kamiya Y."/>
            <person name="Sato N."/>
            <person name="Nakamura Y."/>
            <person name="Tabata S."/>
            <person name="Ida S."/>
            <person name="Kurokawa K."/>
            <person name="Ohta H."/>
        </authorList>
    </citation>
    <scope>NUCLEOTIDE SEQUENCE [LARGE SCALE GENOMIC DNA]</scope>
    <source>
        <strain evidence="6 7">NIES-2285</strain>
    </source>
</reference>
<evidence type="ECO:0000256" key="3">
    <source>
        <dbReference type="SAM" id="MobiDB-lite"/>
    </source>
</evidence>
<feature type="domain" description="Integrase catalytic" evidence="5">
    <location>
        <begin position="496"/>
        <end position="661"/>
    </location>
</feature>
<dbReference type="GO" id="GO:0003676">
    <property type="term" value="F:nucleic acid binding"/>
    <property type="evidence" value="ECO:0007669"/>
    <property type="project" value="InterPro"/>
</dbReference>
<feature type="compositionally biased region" description="Basic and acidic residues" evidence="3">
    <location>
        <begin position="781"/>
        <end position="792"/>
    </location>
</feature>
<feature type="region of interest" description="Disordered" evidence="3">
    <location>
        <begin position="213"/>
        <end position="244"/>
    </location>
</feature>
<keyword evidence="1" id="KW-0378">Hydrolase</keyword>
<evidence type="ECO:0000259" key="4">
    <source>
        <dbReference type="PROSITE" id="PS50158"/>
    </source>
</evidence>
<organism evidence="6 7">
    <name type="scientific">Klebsormidium nitens</name>
    <name type="common">Green alga</name>
    <name type="synonym">Ulothrix nitens</name>
    <dbReference type="NCBI Taxonomy" id="105231"/>
    <lineage>
        <taxon>Eukaryota</taxon>
        <taxon>Viridiplantae</taxon>
        <taxon>Streptophyta</taxon>
        <taxon>Klebsormidiophyceae</taxon>
        <taxon>Klebsormidiales</taxon>
        <taxon>Klebsormidiaceae</taxon>
        <taxon>Klebsormidium</taxon>
    </lineage>
</organism>
<dbReference type="STRING" id="105231.A0A1Y1IM51"/>
<dbReference type="InterPro" id="IPR001584">
    <property type="entry name" value="Integrase_cat-core"/>
</dbReference>
<evidence type="ECO:0000313" key="7">
    <source>
        <dbReference type="Proteomes" id="UP000054558"/>
    </source>
</evidence>
<sequence length="877" mass="96781">MDTNEKIHIEKLKGAENYQTWKVLIKLLLTEKGLKKTIDPETRSSEELAARTAAVKAKEEEDQEKALAAIGLRVSSEFLGIITDADGSARAAWEQFSRMFQSVTNARKMMLREKLASLKMESGESAAKYVAKAKDLKRDLLQAGLDAGDVDLAAACGLSRSYREIRMALELQEKAISLDEMLPLLLQHEARLERDEETDHGESSSSMAFASKGFKQHAGKSQSRRPGPKCWTCGEEGHRSSECSQNRDKDEECRKCGLKGHIARNCRKRDSGEGKSGENRDKGTRRSMVFACPPETTLSTLWILDSGASAHLCCQKEMFSELRELKGGEAEEIQGVGDAVRVEGIGKVPLICKTEEGEMTEVILEGVKFAPQAQVNLAALGKFLSKGATLHSEGSVVSLKMEGEKFLEAENQDGVSVIRTVSQKSLAFAITQADEGRLWHRRFGHASCEILAKMAQDSLVEGLPPAAAFRRAGETLCEDCVLGKQTRKPFFPSNRQSQNPLDLVHTDLCGPMQTTSAGGARYVVTFIDDYSRCGTVQLLRTKEQAKQALEAYVSCVENQLGRTVKKIQSDRGGEYWNGEVKAFCARKGIIHQKTNPYSSPENGVAERLNRTLMDKVRAMLSESGLIQKWWGEAVLTASYVRNRTATKTHGKTLLELFFGQKPSVKELRVFGSKAYVHTPAQKRKKLDPVAKAGVFLGYEPGTKGYRILLTSDQKTVLISRDVTFDEAERKDPEGAEAWEDPPPLPSVSSEPVEPEGENEEAETETPEPEPENGTEEGSGTGEERAEPEATGKRERRPSQRYPSNDWVTANLAKETAEPVEPKTLEEALSSPEAAFLLEVFAHCHSGHTGASVARVAKDVHLDRPTYLRHNKRLPASL</sequence>
<dbReference type="OMA" id="TAREAWI"/>
<feature type="compositionally biased region" description="Basic residues" evidence="3">
    <location>
        <begin position="214"/>
        <end position="227"/>
    </location>
</feature>
<accession>A0A1Y1IM51</accession>
<feature type="compositionally biased region" description="Acidic residues" evidence="3">
    <location>
        <begin position="752"/>
        <end position="774"/>
    </location>
</feature>